<evidence type="ECO:0000313" key="1">
    <source>
        <dbReference type="EMBL" id="MCM1990744.1"/>
    </source>
</evidence>
<dbReference type="Proteomes" id="UP001056429">
    <property type="component" value="Unassembled WGS sequence"/>
</dbReference>
<organism evidence="1 2">
    <name type="scientific">Oceanirhabdus seepicola</name>
    <dbReference type="NCBI Taxonomy" id="2828781"/>
    <lineage>
        <taxon>Bacteria</taxon>
        <taxon>Bacillati</taxon>
        <taxon>Bacillota</taxon>
        <taxon>Clostridia</taxon>
        <taxon>Eubacteriales</taxon>
        <taxon>Clostridiaceae</taxon>
        <taxon>Oceanirhabdus</taxon>
    </lineage>
</organism>
<dbReference type="EMBL" id="JAGSOJ010000002">
    <property type="protein sequence ID" value="MCM1990744.1"/>
    <property type="molecule type" value="Genomic_DNA"/>
</dbReference>
<protein>
    <submittedName>
        <fullName evidence="1">Tetratricopeptide repeat protein</fullName>
    </submittedName>
</protein>
<comment type="caution">
    <text evidence="1">The sequence shown here is derived from an EMBL/GenBank/DDBJ whole genome shotgun (WGS) entry which is preliminary data.</text>
</comment>
<gene>
    <name evidence="1" type="ORF">KDK92_13515</name>
</gene>
<evidence type="ECO:0000313" key="2">
    <source>
        <dbReference type="Proteomes" id="UP001056429"/>
    </source>
</evidence>
<reference evidence="1" key="1">
    <citation type="journal article" date="2021" name="mSystems">
        <title>Bacteria and Archaea Synergistically Convert Glycine Betaine to Biogenic Methane in the Formosa Cold Seep of the South China Sea.</title>
        <authorList>
            <person name="Li L."/>
            <person name="Zhang W."/>
            <person name="Zhang S."/>
            <person name="Song L."/>
            <person name="Sun Q."/>
            <person name="Zhang H."/>
            <person name="Xiang H."/>
            <person name="Dong X."/>
        </authorList>
    </citation>
    <scope>NUCLEOTIDE SEQUENCE</scope>
    <source>
        <strain evidence="1">ZWT</strain>
    </source>
</reference>
<dbReference type="RefSeq" id="WP_250859836.1">
    <property type="nucleotide sequence ID" value="NZ_JAGSOJ010000002.1"/>
</dbReference>
<dbReference type="AlphaFoldDB" id="A0A9J6P528"/>
<name>A0A9J6P528_9CLOT</name>
<dbReference type="SUPFAM" id="SSF48452">
    <property type="entry name" value="TPR-like"/>
    <property type="match status" value="1"/>
</dbReference>
<dbReference type="InterPro" id="IPR011990">
    <property type="entry name" value="TPR-like_helical_dom_sf"/>
</dbReference>
<dbReference type="Gene3D" id="1.25.40.10">
    <property type="entry name" value="Tetratricopeptide repeat domain"/>
    <property type="match status" value="1"/>
</dbReference>
<accession>A0A9J6P528</accession>
<keyword evidence="2" id="KW-1185">Reference proteome</keyword>
<reference evidence="1" key="2">
    <citation type="submission" date="2021-04" db="EMBL/GenBank/DDBJ databases">
        <authorList>
            <person name="Dong X."/>
        </authorList>
    </citation>
    <scope>NUCLEOTIDE SEQUENCE</scope>
    <source>
        <strain evidence="1">ZWT</strain>
    </source>
</reference>
<proteinExistence type="predicted"/>
<sequence>MKLFDKIAWFYLAFHTRKLFKKNNYEKALEEATVAYNKAIKVFGPKHIKSAQTCYNLVVINTKLSNFEEAEKCGFEVLKIMEELRGEYDFSLIEDLRNLQSVYKKWGKNEKVDEIEERINKIIDIDDSKHEQKIEEE</sequence>